<dbReference type="GO" id="GO:0004842">
    <property type="term" value="F:ubiquitin-protein transferase activity"/>
    <property type="evidence" value="ECO:0007669"/>
    <property type="project" value="TreeGrafter"/>
</dbReference>
<dbReference type="PROSITE" id="PS50088">
    <property type="entry name" value="ANK_REPEAT"/>
    <property type="match status" value="4"/>
</dbReference>
<keyword evidence="2 3" id="KW-0040">ANK repeat</keyword>
<dbReference type="OrthoDB" id="46760at2759"/>
<dbReference type="EMBL" id="CAKKNE010000001">
    <property type="protein sequence ID" value="CAH0364990.1"/>
    <property type="molecule type" value="Genomic_DNA"/>
</dbReference>
<dbReference type="InterPro" id="IPR002110">
    <property type="entry name" value="Ankyrin_rpt"/>
</dbReference>
<evidence type="ECO:0000256" key="2">
    <source>
        <dbReference type="ARBA" id="ARBA00023043"/>
    </source>
</evidence>
<gene>
    <name evidence="4" type="ORF">PECAL_1P13890</name>
</gene>
<dbReference type="GO" id="GO:0085020">
    <property type="term" value="P:protein K6-linked ubiquitination"/>
    <property type="evidence" value="ECO:0007669"/>
    <property type="project" value="TreeGrafter"/>
</dbReference>
<dbReference type="Proteomes" id="UP000789595">
    <property type="component" value="Unassembled WGS sequence"/>
</dbReference>
<dbReference type="PANTHER" id="PTHR24171:SF8">
    <property type="entry name" value="BRCA1-ASSOCIATED RING DOMAIN PROTEIN 1"/>
    <property type="match status" value="1"/>
</dbReference>
<dbReference type="Gene3D" id="1.25.40.20">
    <property type="entry name" value="Ankyrin repeat-containing domain"/>
    <property type="match status" value="3"/>
</dbReference>
<dbReference type="AlphaFoldDB" id="A0A8J2WTN7"/>
<dbReference type="Pfam" id="PF12796">
    <property type="entry name" value="Ank_2"/>
    <property type="match status" value="2"/>
</dbReference>
<evidence type="ECO:0000256" key="3">
    <source>
        <dbReference type="PROSITE-ProRule" id="PRU00023"/>
    </source>
</evidence>
<comment type="caution">
    <text evidence="4">The sequence shown here is derived from an EMBL/GenBank/DDBJ whole genome shotgun (WGS) entry which is preliminary data.</text>
</comment>
<protein>
    <submittedName>
        <fullName evidence="4">Uncharacterized protein</fullName>
    </submittedName>
</protein>
<dbReference type="PRINTS" id="PR01415">
    <property type="entry name" value="ANKYRIN"/>
</dbReference>
<dbReference type="SMART" id="SM00248">
    <property type="entry name" value="ANK"/>
    <property type="match status" value="6"/>
</dbReference>
<sequence>MRLPTQPDPLATPCHQKCFAQILARHKCTPGACRICRLLQNDADNEESLTNAAEKGFAYCLASLIDAGVAPDVADARGLSPLHHAAGNGRTACVELLLAAGADPNRANHAAGLTPLHGAALGGHTECLRLLLEKGGDPDRCDNHGLTPLTRAAGKCAECVQVLLDFGADPDADFCGWGPLHVATRSGAPKAVVGALLAAGADPNLPRADGITPLADALRRGRRSAVPLLMRAGATVVGTDRLLLLPRGAANADAWAFADAVAAAGGWAAHVRAHRRVWCSYARKCTDGKLVDDVLGLVVDFLVPPGGS</sequence>
<feature type="repeat" description="ANK" evidence="3">
    <location>
        <begin position="209"/>
        <end position="241"/>
    </location>
</feature>
<accession>A0A8J2WTN7</accession>
<dbReference type="PROSITE" id="PS50297">
    <property type="entry name" value="ANK_REP_REGION"/>
    <property type="match status" value="4"/>
</dbReference>
<feature type="repeat" description="ANK" evidence="3">
    <location>
        <begin position="77"/>
        <end position="109"/>
    </location>
</feature>
<name>A0A8J2WTN7_9STRA</name>
<evidence type="ECO:0000313" key="4">
    <source>
        <dbReference type="EMBL" id="CAH0364990.1"/>
    </source>
</evidence>
<organism evidence="4 5">
    <name type="scientific">Pelagomonas calceolata</name>
    <dbReference type="NCBI Taxonomy" id="35677"/>
    <lineage>
        <taxon>Eukaryota</taxon>
        <taxon>Sar</taxon>
        <taxon>Stramenopiles</taxon>
        <taxon>Ochrophyta</taxon>
        <taxon>Pelagophyceae</taxon>
        <taxon>Pelagomonadales</taxon>
        <taxon>Pelagomonadaceae</taxon>
        <taxon>Pelagomonas</taxon>
    </lineage>
</organism>
<dbReference type="SUPFAM" id="SSF48403">
    <property type="entry name" value="Ankyrin repeat"/>
    <property type="match status" value="1"/>
</dbReference>
<evidence type="ECO:0000256" key="1">
    <source>
        <dbReference type="ARBA" id="ARBA00022737"/>
    </source>
</evidence>
<dbReference type="Pfam" id="PF13606">
    <property type="entry name" value="Ank_3"/>
    <property type="match status" value="1"/>
</dbReference>
<evidence type="ECO:0000313" key="5">
    <source>
        <dbReference type="Proteomes" id="UP000789595"/>
    </source>
</evidence>
<reference evidence="4" key="1">
    <citation type="submission" date="2021-11" db="EMBL/GenBank/DDBJ databases">
        <authorList>
            <consortium name="Genoscope - CEA"/>
            <person name="William W."/>
        </authorList>
    </citation>
    <scope>NUCLEOTIDE SEQUENCE</scope>
</reference>
<keyword evidence="5" id="KW-1185">Reference proteome</keyword>
<proteinExistence type="predicted"/>
<feature type="repeat" description="ANK" evidence="3">
    <location>
        <begin position="111"/>
        <end position="143"/>
    </location>
</feature>
<feature type="repeat" description="ANK" evidence="3">
    <location>
        <begin position="175"/>
        <end position="208"/>
    </location>
</feature>
<dbReference type="PANTHER" id="PTHR24171">
    <property type="entry name" value="ANKYRIN REPEAT DOMAIN-CONTAINING PROTEIN 39-RELATED"/>
    <property type="match status" value="1"/>
</dbReference>
<dbReference type="InterPro" id="IPR036770">
    <property type="entry name" value="Ankyrin_rpt-contain_sf"/>
</dbReference>
<keyword evidence="1" id="KW-0677">Repeat</keyword>